<evidence type="ECO:0000313" key="1">
    <source>
        <dbReference type="EMBL" id="KAH3884386.1"/>
    </source>
</evidence>
<protein>
    <submittedName>
        <fullName evidence="1">Uncharacterized protein</fullName>
    </submittedName>
</protein>
<organism evidence="1 2">
    <name type="scientific">Dreissena polymorpha</name>
    <name type="common">Zebra mussel</name>
    <name type="synonym">Mytilus polymorpha</name>
    <dbReference type="NCBI Taxonomy" id="45954"/>
    <lineage>
        <taxon>Eukaryota</taxon>
        <taxon>Metazoa</taxon>
        <taxon>Spiralia</taxon>
        <taxon>Lophotrochozoa</taxon>
        <taxon>Mollusca</taxon>
        <taxon>Bivalvia</taxon>
        <taxon>Autobranchia</taxon>
        <taxon>Heteroconchia</taxon>
        <taxon>Euheterodonta</taxon>
        <taxon>Imparidentia</taxon>
        <taxon>Neoheterodontei</taxon>
        <taxon>Myida</taxon>
        <taxon>Dreissenoidea</taxon>
        <taxon>Dreissenidae</taxon>
        <taxon>Dreissena</taxon>
    </lineage>
</organism>
<name>A0A9D4RWV3_DREPO</name>
<evidence type="ECO:0000313" key="2">
    <source>
        <dbReference type="Proteomes" id="UP000828390"/>
    </source>
</evidence>
<comment type="caution">
    <text evidence="1">The sequence shown here is derived from an EMBL/GenBank/DDBJ whole genome shotgun (WGS) entry which is preliminary data.</text>
</comment>
<reference evidence="1" key="1">
    <citation type="journal article" date="2019" name="bioRxiv">
        <title>The Genome of the Zebra Mussel, Dreissena polymorpha: A Resource for Invasive Species Research.</title>
        <authorList>
            <person name="McCartney M.A."/>
            <person name="Auch B."/>
            <person name="Kono T."/>
            <person name="Mallez S."/>
            <person name="Zhang Y."/>
            <person name="Obille A."/>
            <person name="Becker A."/>
            <person name="Abrahante J.E."/>
            <person name="Garbe J."/>
            <person name="Badalamenti J.P."/>
            <person name="Herman A."/>
            <person name="Mangelson H."/>
            <person name="Liachko I."/>
            <person name="Sullivan S."/>
            <person name="Sone E.D."/>
            <person name="Koren S."/>
            <person name="Silverstein K.A.T."/>
            <person name="Beckman K.B."/>
            <person name="Gohl D.M."/>
        </authorList>
    </citation>
    <scope>NUCLEOTIDE SEQUENCE</scope>
    <source>
        <strain evidence="1">Duluth1</strain>
        <tissue evidence="1">Whole animal</tissue>
    </source>
</reference>
<keyword evidence="2" id="KW-1185">Reference proteome</keyword>
<sequence length="50" mass="5490">MTSRAGPNSYLALSRADFSVSSWSVHVATGAGVTRRRFPWQKGNFCGRLC</sequence>
<dbReference type="AlphaFoldDB" id="A0A9D4RWV3"/>
<proteinExistence type="predicted"/>
<gene>
    <name evidence="1" type="ORF">DPMN_008364</name>
</gene>
<accession>A0A9D4RWV3</accession>
<dbReference type="Proteomes" id="UP000828390">
    <property type="component" value="Unassembled WGS sequence"/>
</dbReference>
<reference evidence="1" key="2">
    <citation type="submission" date="2020-11" db="EMBL/GenBank/DDBJ databases">
        <authorList>
            <person name="McCartney M.A."/>
            <person name="Auch B."/>
            <person name="Kono T."/>
            <person name="Mallez S."/>
            <person name="Becker A."/>
            <person name="Gohl D.M."/>
            <person name="Silverstein K.A.T."/>
            <person name="Koren S."/>
            <person name="Bechman K.B."/>
            <person name="Herman A."/>
            <person name="Abrahante J.E."/>
            <person name="Garbe J."/>
        </authorList>
    </citation>
    <scope>NUCLEOTIDE SEQUENCE</scope>
    <source>
        <strain evidence="1">Duluth1</strain>
        <tissue evidence="1">Whole animal</tissue>
    </source>
</reference>
<dbReference type="EMBL" id="JAIWYP010000001">
    <property type="protein sequence ID" value="KAH3884386.1"/>
    <property type="molecule type" value="Genomic_DNA"/>
</dbReference>